<protein>
    <recommendedName>
        <fullName evidence="3">AB hydrolase-1 domain-containing protein</fullName>
    </recommendedName>
</protein>
<sequence length="301" mass="32421">MMALLRRPSTVGRWLRQASSTAFPAYGSVGGAYTLANGHDVYFTSHGPSTAAATVVLLHGAPGSFKDFKYLAPLLVEALPQLNVVALDLPGNGRTSGDAAGGQAHLSSETVATAATEVVNGLLRESQPVILIGHSFGGHTAMQVAAATSRDVRGLVLLNSVGLDRRPYERFAQPFSRLLRTDGLLRKLVIAINHWRYMNIFKFPKNTPIDDLTFALQRLGSSDFDAIEACVTRLRAKQLPTIVAYAMDDIVVRPNVGLELSERLAADVHLAYPVGGHNLQKTQVKDVVANVATWISTRLGL</sequence>
<evidence type="ECO:0000313" key="2">
    <source>
        <dbReference type="Proteomes" id="UP000030762"/>
    </source>
</evidence>
<dbReference type="Gene3D" id="3.40.50.1820">
    <property type="entry name" value="alpha/beta hydrolase"/>
    <property type="match status" value="1"/>
</dbReference>
<evidence type="ECO:0000313" key="1">
    <source>
        <dbReference type="EMBL" id="EQC40528.1"/>
    </source>
</evidence>
<dbReference type="PRINTS" id="PR00111">
    <property type="entry name" value="ABHYDROLASE"/>
</dbReference>
<dbReference type="eggNOG" id="ENOG502S74P">
    <property type="taxonomic scope" value="Eukaryota"/>
</dbReference>
<gene>
    <name evidence="1" type="ORF">SDRG_02418</name>
</gene>
<dbReference type="InterPro" id="IPR029058">
    <property type="entry name" value="AB_hydrolase_fold"/>
</dbReference>
<dbReference type="GeneID" id="19943145"/>
<dbReference type="PANTHER" id="PTHR47533:SF4">
    <property type="entry name" value="AB HYDROLASE-1 DOMAIN-CONTAINING PROTEIN"/>
    <property type="match status" value="1"/>
</dbReference>
<dbReference type="VEuPathDB" id="FungiDB:SDRG_02418"/>
<organism evidence="1 2">
    <name type="scientific">Saprolegnia diclina (strain VS20)</name>
    <dbReference type="NCBI Taxonomy" id="1156394"/>
    <lineage>
        <taxon>Eukaryota</taxon>
        <taxon>Sar</taxon>
        <taxon>Stramenopiles</taxon>
        <taxon>Oomycota</taxon>
        <taxon>Saprolegniomycetes</taxon>
        <taxon>Saprolegniales</taxon>
        <taxon>Saprolegniaceae</taxon>
        <taxon>Saprolegnia</taxon>
    </lineage>
</organism>
<keyword evidence="2" id="KW-1185">Reference proteome</keyword>
<dbReference type="OrthoDB" id="6431331at2759"/>
<evidence type="ECO:0008006" key="3">
    <source>
        <dbReference type="Google" id="ProtNLM"/>
    </source>
</evidence>
<dbReference type="STRING" id="1156394.T0S618"/>
<dbReference type="ESTHER" id="9stra-t0s618">
    <property type="family name" value="Duf_1057"/>
</dbReference>
<dbReference type="Pfam" id="PF06342">
    <property type="entry name" value="DUF1057"/>
    <property type="match status" value="1"/>
</dbReference>
<dbReference type="AlphaFoldDB" id="T0S618"/>
<name>T0S618_SAPDV</name>
<reference evidence="1 2" key="1">
    <citation type="submission" date="2012-04" db="EMBL/GenBank/DDBJ databases">
        <title>The Genome Sequence of Saprolegnia declina VS20.</title>
        <authorList>
            <consortium name="The Broad Institute Genome Sequencing Platform"/>
            <person name="Russ C."/>
            <person name="Nusbaum C."/>
            <person name="Tyler B."/>
            <person name="van West P."/>
            <person name="Dieguez-Uribeondo J."/>
            <person name="de Bruijn I."/>
            <person name="Tripathy S."/>
            <person name="Jiang R."/>
            <person name="Young S.K."/>
            <person name="Zeng Q."/>
            <person name="Gargeya S."/>
            <person name="Fitzgerald M."/>
            <person name="Haas B."/>
            <person name="Abouelleil A."/>
            <person name="Alvarado L."/>
            <person name="Arachchi H.M."/>
            <person name="Berlin A."/>
            <person name="Chapman S.B."/>
            <person name="Goldberg J."/>
            <person name="Griggs A."/>
            <person name="Gujja S."/>
            <person name="Hansen M."/>
            <person name="Howarth C."/>
            <person name="Imamovic A."/>
            <person name="Larimer J."/>
            <person name="McCowen C."/>
            <person name="Montmayeur A."/>
            <person name="Murphy C."/>
            <person name="Neiman D."/>
            <person name="Pearson M."/>
            <person name="Priest M."/>
            <person name="Roberts A."/>
            <person name="Saif S."/>
            <person name="Shea T."/>
            <person name="Sisk P."/>
            <person name="Sykes S."/>
            <person name="Wortman J."/>
            <person name="Nusbaum C."/>
            <person name="Birren B."/>
        </authorList>
    </citation>
    <scope>NUCLEOTIDE SEQUENCE [LARGE SCALE GENOMIC DNA]</scope>
    <source>
        <strain evidence="1 2">VS20</strain>
    </source>
</reference>
<dbReference type="InParanoid" id="T0S618"/>
<dbReference type="SUPFAM" id="SSF53474">
    <property type="entry name" value="alpha/beta-Hydrolases"/>
    <property type="match status" value="1"/>
</dbReference>
<dbReference type="RefSeq" id="XP_008606227.1">
    <property type="nucleotide sequence ID" value="XM_008608005.1"/>
</dbReference>
<dbReference type="EMBL" id="JH767136">
    <property type="protein sequence ID" value="EQC40528.1"/>
    <property type="molecule type" value="Genomic_DNA"/>
</dbReference>
<accession>T0S618</accession>
<dbReference type="InterPro" id="IPR000073">
    <property type="entry name" value="AB_hydrolase_1"/>
</dbReference>
<dbReference type="PANTHER" id="PTHR47533">
    <property type="entry name" value="PROTEIN CBG21859"/>
    <property type="match status" value="1"/>
</dbReference>
<proteinExistence type="predicted"/>
<dbReference type="Proteomes" id="UP000030762">
    <property type="component" value="Unassembled WGS sequence"/>
</dbReference>
<dbReference type="InterPro" id="IPR010463">
    <property type="entry name" value="DUF1057"/>
</dbReference>
<dbReference type="OMA" id="GCCKLEY"/>